<name>A0A5C3DPB9_9BASI</name>
<evidence type="ECO:0000256" key="1">
    <source>
        <dbReference type="SAM" id="MobiDB-lite"/>
    </source>
</evidence>
<gene>
    <name evidence="2" type="ORF">UTRI_00508_B</name>
</gene>
<feature type="compositionally biased region" description="Polar residues" evidence="1">
    <location>
        <begin position="298"/>
        <end position="312"/>
    </location>
</feature>
<dbReference type="AlphaFoldDB" id="A0A5C3DPB9"/>
<feature type="compositionally biased region" description="Basic and acidic residues" evidence="1">
    <location>
        <begin position="352"/>
        <end position="362"/>
    </location>
</feature>
<feature type="region of interest" description="Disordered" evidence="1">
    <location>
        <begin position="290"/>
        <end position="378"/>
    </location>
</feature>
<dbReference type="EMBL" id="OOIN01000001">
    <property type="protein sequence ID" value="SPO20113.1"/>
    <property type="molecule type" value="Genomic_DNA"/>
</dbReference>
<dbReference type="Proteomes" id="UP000324022">
    <property type="component" value="Unassembled WGS sequence"/>
</dbReference>
<evidence type="ECO:0000313" key="3">
    <source>
        <dbReference type="Proteomes" id="UP000324022"/>
    </source>
</evidence>
<feature type="region of interest" description="Disordered" evidence="1">
    <location>
        <begin position="164"/>
        <end position="191"/>
    </location>
</feature>
<protein>
    <submittedName>
        <fullName evidence="2">Uncharacterized protein</fullName>
    </submittedName>
</protein>
<feature type="compositionally biased region" description="Low complexity" evidence="1">
    <location>
        <begin position="322"/>
        <end position="342"/>
    </location>
</feature>
<feature type="region of interest" description="Disordered" evidence="1">
    <location>
        <begin position="408"/>
        <end position="454"/>
    </location>
</feature>
<accession>A0A5C3DPB9</accession>
<sequence length="454" mass="49104">MKILLHSSTQDASGRTSEDTIYSCASSFNEDSSIPSFGFGEKTASLHLLPVIQPLHVSKRGTVAPTSTPAASSLPPPRPSRSVRPPRHDLPPAPAPCLKKSPNSRYCYDPFVEYETQRSSLESTRSCGRADSIDLDPDLDNEAAKEFQAGLFFARQAFEPSAGASVDHLAPPGCRTSPRHQDPHGTYSSDYDDDIGCRSLGSFPKRLPGKLAPCASYVSLASAFSSGSSEDETHDGKMRRRGRTPSIRAGKALISLAIKKLSATGVVSTAAASNNSQLTINSIRLRRPVLSKADRPSSKTSPAISALRSSVESDTDSGPEITTPSIMAASSASSSPRTTSPAHMKRLASSRVRSEAQREIKDALPATTSTQTNQNVTDESHVHLPSYHRGLRKQMYPPRVRYEIRQGLSLPTTRQPSPPAHPGHYTPRVRFSSGQDELRRPRPAFDGLRTYSMG</sequence>
<feature type="region of interest" description="Disordered" evidence="1">
    <location>
        <begin position="61"/>
        <end position="96"/>
    </location>
</feature>
<proteinExistence type="predicted"/>
<feature type="compositionally biased region" description="Polar residues" evidence="1">
    <location>
        <begin position="366"/>
        <end position="377"/>
    </location>
</feature>
<dbReference type="OrthoDB" id="2556833at2759"/>
<feature type="compositionally biased region" description="Low complexity" evidence="1">
    <location>
        <begin position="62"/>
        <end position="73"/>
    </location>
</feature>
<keyword evidence="3" id="KW-1185">Reference proteome</keyword>
<feature type="region of interest" description="Disordered" evidence="1">
    <location>
        <begin position="225"/>
        <end position="246"/>
    </location>
</feature>
<reference evidence="2 3" key="1">
    <citation type="submission" date="2018-03" db="EMBL/GenBank/DDBJ databases">
        <authorList>
            <person name="Guldener U."/>
        </authorList>
    </citation>
    <scope>NUCLEOTIDE SEQUENCE [LARGE SCALE GENOMIC DNA]</scope>
    <source>
        <strain evidence="2 3">NBRC100155</strain>
    </source>
</reference>
<organism evidence="2 3">
    <name type="scientific">Ustilago trichophora</name>
    <dbReference type="NCBI Taxonomy" id="86804"/>
    <lineage>
        <taxon>Eukaryota</taxon>
        <taxon>Fungi</taxon>
        <taxon>Dikarya</taxon>
        <taxon>Basidiomycota</taxon>
        <taxon>Ustilaginomycotina</taxon>
        <taxon>Ustilaginomycetes</taxon>
        <taxon>Ustilaginales</taxon>
        <taxon>Ustilaginaceae</taxon>
        <taxon>Ustilago</taxon>
    </lineage>
</organism>
<evidence type="ECO:0000313" key="2">
    <source>
        <dbReference type="EMBL" id="SPO20113.1"/>
    </source>
</evidence>